<feature type="domain" description="UFSP1/2/DUB catalytic" evidence="6">
    <location>
        <begin position="254"/>
        <end position="438"/>
    </location>
</feature>
<evidence type="ECO:0000256" key="2">
    <source>
        <dbReference type="ARBA" id="ARBA00022670"/>
    </source>
</evidence>
<dbReference type="PANTHER" id="PTHR48153:SF2">
    <property type="entry name" value="UFM1-SPECIFIC PROTEASE 2"/>
    <property type="match status" value="1"/>
</dbReference>
<dbReference type="OrthoDB" id="417506at2759"/>
<dbReference type="EMBL" id="CAJNOR010003209">
    <property type="protein sequence ID" value="CAF1389758.1"/>
    <property type="molecule type" value="Genomic_DNA"/>
</dbReference>
<dbReference type="Pfam" id="PF20908">
    <property type="entry name" value="UfSP2_N"/>
    <property type="match status" value="1"/>
</dbReference>
<comment type="similarity">
    <text evidence="1">Belongs to the peptidase C78 family.</text>
</comment>
<keyword evidence="4" id="KW-0378">Hydrolase</keyword>
<dbReference type="InterPro" id="IPR049387">
    <property type="entry name" value="UFSP2-like_2nd"/>
</dbReference>
<feature type="domain" description="UFSP2 second" evidence="7">
    <location>
        <begin position="77"/>
        <end position="221"/>
    </location>
</feature>
<organism evidence="8 11">
    <name type="scientific">Adineta ricciae</name>
    <name type="common">Rotifer</name>
    <dbReference type="NCBI Taxonomy" id="249248"/>
    <lineage>
        <taxon>Eukaryota</taxon>
        <taxon>Metazoa</taxon>
        <taxon>Spiralia</taxon>
        <taxon>Gnathifera</taxon>
        <taxon>Rotifera</taxon>
        <taxon>Eurotatoria</taxon>
        <taxon>Bdelloidea</taxon>
        <taxon>Adinetida</taxon>
        <taxon>Adinetidae</taxon>
        <taxon>Adineta</taxon>
    </lineage>
</organism>
<sequence length="449" mass="51804">MLIISSNLQDESILIRINCQTNLFSIQDNDEELSAFRALLTDSGYHLNSPLNIYFTRDTVFTNDGKYSLDEVTLGEFIEENDKNDKKPKNDAYRRIYPWQMISGRLMRHTTGDESCYTPVLDKCNTKKNGQNIPLNLDLLAVVERSTTIGDLRRQLESQLARQLDILEESLNRQTQNNKTFRHYYVKLINQIVTFSDDDKDNVRNELQVKYPQLPMNQPFISMDFGDGQLASLMTSGRLFDVHKNLPAKVKGGEQTLVDGHYAYYHYMQDNFDDNMWGCAYRSLQTLCSWFILQGYTTKLVPTHAQIQQTLIDIDDKPKKFLNSRQWIGSMEVSFVLQNYLNVDCKIIRVERGADMVEHVRELINHFKREGTPIMIGGGVLAHTIIGVDFNESTGDSMLLVLDPHYTGVDDIKTIQDKGWVGWKPWSFWSKDAFYNLCCPIRPKLTSSQ</sequence>
<evidence type="ECO:0008006" key="12">
    <source>
        <dbReference type="Google" id="ProtNLM"/>
    </source>
</evidence>
<evidence type="ECO:0000256" key="5">
    <source>
        <dbReference type="ARBA" id="ARBA00022807"/>
    </source>
</evidence>
<evidence type="ECO:0000313" key="10">
    <source>
        <dbReference type="Proteomes" id="UP000663828"/>
    </source>
</evidence>
<evidence type="ECO:0000256" key="4">
    <source>
        <dbReference type="ARBA" id="ARBA00022801"/>
    </source>
</evidence>
<dbReference type="InterPro" id="IPR012462">
    <property type="entry name" value="UFSP1/2_DUB_cat"/>
</dbReference>
<dbReference type="Gene3D" id="3.90.70.130">
    <property type="match status" value="1"/>
</dbReference>
<dbReference type="PANTHER" id="PTHR48153">
    <property type="entry name" value="UFM1-SPECIFIC PROTEASE 2"/>
    <property type="match status" value="1"/>
</dbReference>
<dbReference type="Pfam" id="PF07910">
    <property type="entry name" value="Peptidase_C78"/>
    <property type="match status" value="1"/>
</dbReference>
<evidence type="ECO:0000313" key="8">
    <source>
        <dbReference type="EMBL" id="CAF0961706.1"/>
    </source>
</evidence>
<dbReference type="FunFam" id="3.90.70.130:FF:000001">
    <property type="entry name" value="Probable Ufm1-specific protease 2"/>
    <property type="match status" value="1"/>
</dbReference>
<evidence type="ECO:0000256" key="3">
    <source>
        <dbReference type="ARBA" id="ARBA00022786"/>
    </source>
</evidence>
<dbReference type="EMBL" id="CAJNOJ010000050">
    <property type="protein sequence ID" value="CAF0961706.1"/>
    <property type="molecule type" value="Genomic_DNA"/>
</dbReference>
<dbReference type="GO" id="GO:0071567">
    <property type="term" value="F:deUFMylase activity"/>
    <property type="evidence" value="ECO:0007669"/>
    <property type="project" value="TreeGrafter"/>
</dbReference>
<dbReference type="AlphaFoldDB" id="A0A814DXF7"/>
<evidence type="ECO:0000256" key="1">
    <source>
        <dbReference type="ARBA" id="ARBA00008552"/>
    </source>
</evidence>
<evidence type="ECO:0000259" key="6">
    <source>
        <dbReference type="Pfam" id="PF07910"/>
    </source>
</evidence>
<dbReference type="SUPFAM" id="SSF54001">
    <property type="entry name" value="Cysteine proteinases"/>
    <property type="match status" value="1"/>
</dbReference>
<dbReference type="InterPro" id="IPR038765">
    <property type="entry name" value="Papain-like_cys_pep_sf"/>
</dbReference>
<keyword evidence="5" id="KW-0788">Thiol protease</keyword>
<gene>
    <name evidence="8" type="ORF">EDS130_LOCUS12885</name>
    <name evidence="9" type="ORF">XAT740_LOCUS33537</name>
</gene>
<accession>A0A814DXF7</accession>
<keyword evidence="10" id="KW-1185">Reference proteome</keyword>
<proteinExistence type="inferred from homology"/>
<keyword evidence="3" id="KW-0833">Ubl conjugation pathway</keyword>
<dbReference type="GO" id="GO:0006508">
    <property type="term" value="P:proteolysis"/>
    <property type="evidence" value="ECO:0007669"/>
    <property type="project" value="UniProtKB-KW"/>
</dbReference>
<reference evidence="8" key="1">
    <citation type="submission" date="2021-02" db="EMBL/GenBank/DDBJ databases">
        <authorList>
            <person name="Nowell W R."/>
        </authorList>
    </citation>
    <scope>NUCLEOTIDE SEQUENCE</scope>
</reference>
<name>A0A814DXF7_ADIRI</name>
<dbReference type="Proteomes" id="UP000663828">
    <property type="component" value="Unassembled WGS sequence"/>
</dbReference>
<keyword evidence="2" id="KW-0645">Protease</keyword>
<evidence type="ECO:0000313" key="11">
    <source>
        <dbReference type="Proteomes" id="UP000663852"/>
    </source>
</evidence>
<dbReference type="Proteomes" id="UP000663852">
    <property type="component" value="Unassembled WGS sequence"/>
</dbReference>
<comment type="caution">
    <text evidence="8">The sequence shown here is derived from an EMBL/GenBank/DDBJ whole genome shotgun (WGS) entry which is preliminary data.</text>
</comment>
<evidence type="ECO:0000313" key="9">
    <source>
        <dbReference type="EMBL" id="CAF1389758.1"/>
    </source>
</evidence>
<protein>
    <recommendedName>
        <fullName evidence="12">Ufm1-specific protease 2</fullName>
    </recommendedName>
</protein>
<evidence type="ECO:0000259" key="7">
    <source>
        <dbReference type="Pfam" id="PF20908"/>
    </source>
</evidence>